<organism evidence="1 2">
    <name type="scientific">Streptococcus mitis</name>
    <dbReference type="NCBI Taxonomy" id="28037"/>
    <lineage>
        <taxon>Bacteria</taxon>
        <taxon>Bacillati</taxon>
        <taxon>Bacillota</taxon>
        <taxon>Bacilli</taxon>
        <taxon>Lactobacillales</taxon>
        <taxon>Streptococcaceae</taxon>
        <taxon>Streptococcus</taxon>
        <taxon>Streptococcus mitis group</taxon>
    </lineage>
</organism>
<dbReference type="Proteomes" id="UP000277819">
    <property type="component" value="Unassembled WGS sequence"/>
</dbReference>
<name>A0A3R9TGV1_STRMT</name>
<accession>A0A3R9TGV1</accession>
<reference evidence="1 2" key="1">
    <citation type="submission" date="2018-11" db="EMBL/GenBank/DDBJ databases">
        <title>Species Designations Belie Phenotypic and Genotypic Heterogeneity in Oral Streptococci.</title>
        <authorList>
            <person name="Velsko I."/>
        </authorList>
    </citation>
    <scope>NUCLEOTIDE SEQUENCE [LARGE SCALE GENOMIC DNA]</scope>
    <source>
        <strain evidence="1 2">BCC17</strain>
    </source>
</reference>
<comment type="caution">
    <text evidence="1">The sequence shown here is derived from an EMBL/GenBank/DDBJ whole genome shotgun (WGS) entry which is preliminary data.</text>
</comment>
<dbReference type="AlphaFoldDB" id="A0A3R9TGV1"/>
<proteinExistence type="predicted"/>
<protein>
    <submittedName>
        <fullName evidence="1">Uncharacterized protein</fullName>
    </submittedName>
</protein>
<sequence>MGQVCLALNSIEFTNTICRLVFGCWSILIRLTLNSDGNIFGCWIIFLILCSNPSIQCFPFLIYSWCSYDFTIFITKTFWKISYCWIAFFDPYTCIRYTKLDICIREWLSCCYSKSCSLSCFIIFKCFDNWWRSINCDCTCCVSITSNTIRSCSRSHICTIFNKAIWKSDYTRVWIDCHSYRSTWNRPSSVIFLCFDRSRRCLSCRRIGYADTVSGCLTCLWCNRNITILTVYITAWS</sequence>
<dbReference type="EMBL" id="RJPX01000044">
    <property type="protein sequence ID" value="RSK00376.1"/>
    <property type="molecule type" value="Genomic_DNA"/>
</dbReference>
<gene>
    <name evidence="1" type="ORF">D8787_09255</name>
</gene>
<evidence type="ECO:0000313" key="2">
    <source>
        <dbReference type="Proteomes" id="UP000277819"/>
    </source>
</evidence>
<evidence type="ECO:0000313" key="1">
    <source>
        <dbReference type="EMBL" id="RSK00376.1"/>
    </source>
</evidence>